<proteinExistence type="predicted"/>
<reference evidence="2 3" key="1">
    <citation type="submission" date="2018-01" db="EMBL/GenBank/DDBJ databases">
        <title>Draft genome sequences of clinical isolates and type strains of oral Veillonella including Veillonella infantum sp., nov.</title>
        <authorList>
            <person name="Mashima I."/>
            <person name="Liao Y.-C."/>
            <person name="Sabharwal A."/>
            <person name="Haase E.M."/>
            <person name="Nakazawa F."/>
            <person name="Scannapieco F.A."/>
        </authorList>
    </citation>
    <scope>NUCLEOTIDE SEQUENCE [LARGE SCALE GENOMIC DNA]</scope>
    <source>
        <strain evidence="2 3">JCM 15642</strain>
    </source>
</reference>
<evidence type="ECO:0000313" key="2">
    <source>
        <dbReference type="EMBL" id="PQL12015.1"/>
    </source>
</evidence>
<keyword evidence="3" id="KW-1185">Reference proteome</keyword>
<keyword evidence="1" id="KW-0472">Membrane</keyword>
<organism evidence="2 3">
    <name type="scientific">Veillonella rogosae JCM 15642</name>
    <dbReference type="NCBI Taxonomy" id="1298595"/>
    <lineage>
        <taxon>Bacteria</taxon>
        <taxon>Bacillati</taxon>
        <taxon>Bacillota</taxon>
        <taxon>Negativicutes</taxon>
        <taxon>Veillonellales</taxon>
        <taxon>Veillonellaceae</taxon>
        <taxon>Veillonella</taxon>
    </lineage>
</organism>
<accession>A0ABX5C0E2</accession>
<keyword evidence="1" id="KW-1133">Transmembrane helix</keyword>
<feature type="transmembrane region" description="Helical" evidence="1">
    <location>
        <begin position="16"/>
        <end position="36"/>
    </location>
</feature>
<keyword evidence="1" id="KW-0812">Transmembrane</keyword>
<protein>
    <submittedName>
        <fullName evidence="2">Uncharacterized protein</fullName>
    </submittedName>
</protein>
<evidence type="ECO:0000313" key="3">
    <source>
        <dbReference type="Proteomes" id="UP000238774"/>
    </source>
</evidence>
<feature type="transmembrane region" description="Helical" evidence="1">
    <location>
        <begin position="129"/>
        <end position="150"/>
    </location>
</feature>
<name>A0ABX5C0E2_9FIRM</name>
<feature type="transmembrane region" description="Helical" evidence="1">
    <location>
        <begin position="87"/>
        <end position="108"/>
    </location>
</feature>
<comment type="caution">
    <text evidence="2">The sequence shown here is derived from an EMBL/GenBank/DDBJ whole genome shotgun (WGS) entry which is preliminary data.</text>
</comment>
<evidence type="ECO:0000256" key="1">
    <source>
        <dbReference type="SAM" id="Phobius"/>
    </source>
</evidence>
<gene>
    <name evidence="2" type="ORF">VRHSUH09_06190</name>
</gene>
<feature type="transmembrane region" description="Helical" evidence="1">
    <location>
        <begin position="56"/>
        <end position="75"/>
    </location>
</feature>
<sequence>MFLLTDIENIILKEPILTLIILIFFTYTIIKALIVILRKCDLVSIEFGRDYTWYNLLSLFNIWISLGFVLLVFVLDNTYSTFTIIERVLSGIILLDALLAFNIHNHLLEYRSYTVGMMKRSEYIEVRKQYFRQAIYLLLMWVLIVLTFNLDLLIY</sequence>
<dbReference type="Proteomes" id="UP000238774">
    <property type="component" value="Unassembled WGS sequence"/>
</dbReference>
<dbReference type="EMBL" id="PPCX01000010">
    <property type="protein sequence ID" value="PQL12015.1"/>
    <property type="molecule type" value="Genomic_DNA"/>
</dbReference>